<feature type="compositionally biased region" description="Polar residues" evidence="1">
    <location>
        <begin position="499"/>
        <end position="508"/>
    </location>
</feature>
<feature type="compositionally biased region" description="Polar residues" evidence="1">
    <location>
        <begin position="430"/>
        <end position="439"/>
    </location>
</feature>
<feature type="compositionally biased region" description="Basic and acidic residues" evidence="1">
    <location>
        <begin position="112"/>
        <end position="123"/>
    </location>
</feature>
<feature type="region of interest" description="Disordered" evidence="1">
    <location>
        <begin position="728"/>
        <end position="761"/>
    </location>
</feature>
<feature type="region of interest" description="Disordered" evidence="1">
    <location>
        <begin position="247"/>
        <end position="297"/>
    </location>
</feature>
<comment type="caution">
    <text evidence="2">The sequence shown here is derived from an EMBL/GenBank/DDBJ whole genome shotgun (WGS) entry which is preliminary data.</text>
</comment>
<feature type="compositionally biased region" description="Low complexity" evidence="1">
    <location>
        <begin position="69"/>
        <end position="83"/>
    </location>
</feature>
<dbReference type="Proteomes" id="UP001224775">
    <property type="component" value="Unassembled WGS sequence"/>
</dbReference>
<feature type="region of interest" description="Disordered" evidence="1">
    <location>
        <begin position="617"/>
        <end position="671"/>
    </location>
</feature>
<feature type="compositionally biased region" description="Basic and acidic residues" evidence="1">
    <location>
        <begin position="646"/>
        <end position="661"/>
    </location>
</feature>
<dbReference type="EMBL" id="JATAAI010000001">
    <property type="protein sequence ID" value="KAK1748405.1"/>
    <property type="molecule type" value="Genomic_DNA"/>
</dbReference>
<gene>
    <name evidence="2" type="ORF">QTG54_000344</name>
</gene>
<evidence type="ECO:0000313" key="2">
    <source>
        <dbReference type="EMBL" id="KAK1748405.1"/>
    </source>
</evidence>
<feature type="compositionally biased region" description="Polar residues" evidence="1">
    <location>
        <begin position="259"/>
        <end position="282"/>
    </location>
</feature>
<feature type="compositionally biased region" description="Polar residues" evidence="1">
    <location>
        <begin position="1"/>
        <end position="11"/>
    </location>
</feature>
<feature type="region of interest" description="Disordered" evidence="1">
    <location>
        <begin position="337"/>
        <end position="585"/>
    </location>
</feature>
<reference evidence="2" key="1">
    <citation type="submission" date="2023-06" db="EMBL/GenBank/DDBJ databases">
        <title>Survivors Of The Sea: Transcriptome response of Skeletonema marinoi to long-term dormancy.</title>
        <authorList>
            <person name="Pinder M.I.M."/>
            <person name="Kourtchenko O."/>
            <person name="Robertson E.K."/>
            <person name="Larsson T."/>
            <person name="Maumus F."/>
            <person name="Osuna-Cruz C.M."/>
            <person name="Vancaester E."/>
            <person name="Stenow R."/>
            <person name="Vandepoele K."/>
            <person name="Ploug H."/>
            <person name="Bruchert V."/>
            <person name="Godhe A."/>
            <person name="Topel M."/>
        </authorList>
    </citation>
    <scope>NUCLEOTIDE SEQUENCE</scope>
    <source>
        <strain evidence="2">R05AC</strain>
    </source>
</reference>
<feature type="compositionally biased region" description="Low complexity" evidence="1">
    <location>
        <begin position="464"/>
        <end position="484"/>
    </location>
</feature>
<protein>
    <submittedName>
        <fullName evidence="2">Uncharacterized protein</fullName>
    </submittedName>
</protein>
<feature type="compositionally biased region" description="Basic residues" evidence="1">
    <location>
        <begin position="172"/>
        <end position="183"/>
    </location>
</feature>
<feature type="compositionally biased region" description="Polar residues" evidence="1">
    <location>
        <begin position="368"/>
        <end position="385"/>
    </location>
</feature>
<keyword evidence="3" id="KW-1185">Reference proteome</keyword>
<feature type="compositionally biased region" description="Low complexity" evidence="1">
    <location>
        <begin position="91"/>
        <end position="108"/>
    </location>
</feature>
<proteinExistence type="predicted"/>
<evidence type="ECO:0000256" key="1">
    <source>
        <dbReference type="SAM" id="MobiDB-lite"/>
    </source>
</evidence>
<sequence length="967" mass="103758">MANHYITNKTTAVELKYNDSHKANEKMKSNRPINEEEDEKKAEYDSAAPEASAAKSMVCDGGNDCEDAASSSGSEPPSSSSQGTSGGAGYSGDYSSISDSSETGGSQSKPKAVRDGRGGKKISEPILKNKGGTYASTRVRRQKRPNKSMDGVNAHLPGEDRSNEHIRHYHHHRNHHGGHRHHQATGSNVSSLYSQDANSDEDINLDINRKISEIMSLYKVSLHAQRDIKNAARANLKLNAEAAAKQAAEAKSSGRPLQVENSQPQNVLAHSQRTASSAQKMASDQDETHGHSGHMDSSECYTHLVEACRPFFNDSRTLMSGEQPPTAQANAGIDEAHSSSGFTSFFTTTNQSGSNSNNTNGSGGSSNDSKSLQATETTKEIASQTEQEEQDNDTSSETSSLVVQARVKRKYKDQSRRTSSSNSDQTNNNQKGSENNSEAVPSKRVRIETVALNAAKSKEKTKSKQQQQRTESSSLTSSLSASTEKNSAPKAQAEEGESNHSQATSTSAKPVVVTESSSGTNSANNSSGSGTGSGNDNNTTSKSESGGDGNSDQQKLPGDRDSTESEAGAGQSQGEKQKPGSSALPIAKADKPLIHHHHHRNEKKSQETSIEGILAPAAAAAERQDKEDALVSKEKRLEKKRKRRESRREYEEELRQTRDSSENNSDAALEPGMPVTLEEVLCITKTARLLVQALPPFLAVHINAAFTNLCGIQSSSIIGRPAATFISLPSSKEGESSGSDNANSREESDKMSSLSGSADDTCRNGSCPAIASGGDAAATAGDANFQNLPSPLAGLRIDRLIVARGYGHIHTVELECHRLLQDQHSHAIEGSEVKFIEGNNPSKRRKKAKPKLLCRMSVSPVVSSSARTEPEIQPVKGTDSNGGNKRRKHKHPAELQSVKHYLIQLEAVNGPRSLVSGSSSTSCATDTTLEAQLLGITKAEVHARRCRLETLPNRMLQTKVSKEINEN</sequence>
<evidence type="ECO:0000313" key="3">
    <source>
        <dbReference type="Proteomes" id="UP001224775"/>
    </source>
</evidence>
<name>A0AAD8YN86_9STRA</name>
<feature type="compositionally biased region" description="Low complexity" evidence="1">
    <location>
        <begin position="338"/>
        <end position="360"/>
    </location>
</feature>
<feature type="compositionally biased region" description="Basic and acidic residues" evidence="1">
    <location>
        <begin position="286"/>
        <end position="297"/>
    </location>
</feature>
<feature type="compositionally biased region" description="Polar residues" evidence="1">
    <location>
        <begin position="184"/>
        <end position="195"/>
    </location>
</feature>
<organism evidence="2 3">
    <name type="scientific">Skeletonema marinoi</name>
    <dbReference type="NCBI Taxonomy" id="267567"/>
    <lineage>
        <taxon>Eukaryota</taxon>
        <taxon>Sar</taxon>
        <taxon>Stramenopiles</taxon>
        <taxon>Ochrophyta</taxon>
        <taxon>Bacillariophyta</taxon>
        <taxon>Coscinodiscophyceae</taxon>
        <taxon>Thalassiosirophycidae</taxon>
        <taxon>Thalassiosirales</taxon>
        <taxon>Skeletonemataceae</taxon>
        <taxon>Skeletonema</taxon>
        <taxon>Skeletonema marinoi-dohrnii complex</taxon>
    </lineage>
</organism>
<accession>A0AAD8YN86</accession>
<feature type="region of interest" description="Disordered" evidence="1">
    <location>
        <begin position="172"/>
        <end position="195"/>
    </location>
</feature>
<dbReference type="AlphaFoldDB" id="A0AAD8YN86"/>
<feature type="compositionally biased region" description="Basic and acidic residues" evidence="1">
    <location>
        <begin position="622"/>
        <end position="637"/>
    </location>
</feature>
<feature type="compositionally biased region" description="Basic and acidic residues" evidence="1">
    <location>
        <begin position="16"/>
        <end position="28"/>
    </location>
</feature>
<feature type="compositionally biased region" description="Low complexity" evidence="1">
    <location>
        <begin position="514"/>
        <end position="543"/>
    </location>
</feature>
<feature type="compositionally biased region" description="Low complexity" evidence="1">
    <location>
        <begin position="417"/>
        <end position="429"/>
    </location>
</feature>
<feature type="region of interest" description="Disordered" evidence="1">
    <location>
        <begin position="1"/>
        <end position="155"/>
    </location>
</feature>
<feature type="region of interest" description="Disordered" evidence="1">
    <location>
        <begin position="860"/>
        <end position="891"/>
    </location>
</feature>